<reference evidence="4 5" key="1">
    <citation type="submission" date="2016-10" db="EMBL/GenBank/DDBJ databases">
        <authorList>
            <person name="de Groot N.N."/>
        </authorList>
    </citation>
    <scope>NUCLEOTIDE SEQUENCE [LARGE SCALE GENOMIC DNA]</scope>
    <source>
        <strain evidence="4 5">DSM 44637</strain>
    </source>
</reference>
<feature type="region of interest" description="Disordered" evidence="2">
    <location>
        <begin position="453"/>
        <end position="476"/>
    </location>
</feature>
<evidence type="ECO:0000313" key="4">
    <source>
        <dbReference type="EMBL" id="SFO50258.1"/>
    </source>
</evidence>
<feature type="coiled-coil region" evidence="1">
    <location>
        <begin position="261"/>
        <end position="331"/>
    </location>
</feature>
<evidence type="ECO:0000256" key="1">
    <source>
        <dbReference type="SAM" id="Coils"/>
    </source>
</evidence>
<feature type="region of interest" description="Disordered" evidence="2">
    <location>
        <begin position="25"/>
        <end position="106"/>
    </location>
</feature>
<dbReference type="InterPro" id="IPR025280">
    <property type="entry name" value="SNIPE"/>
</dbReference>
<evidence type="ECO:0000313" key="5">
    <source>
        <dbReference type="Proteomes" id="UP000199137"/>
    </source>
</evidence>
<dbReference type="OrthoDB" id="9811665at2"/>
<dbReference type="Pfam" id="PF13455">
    <property type="entry name" value="MUG113"/>
    <property type="match status" value="1"/>
</dbReference>
<sequence>MTRTVFADDFLPQRSNSVSKFRFVAPPGWPPSDPGWVPPKGWQPHPSWPPAPPDWQFWVSDESDERKLPDAADPPAESDSPAAVPASGDDTARDAGRQAEPSAAARRELQAIREQIDQAKRELVELDDAILLQQVGIYEYHHPLETAEQYKEALAEIRLAAKAFVKNGTAILASDRFAYNNSLAQGRKMTADFSKLMLRAYNSEADNCVRSVRAGTVASAKQRLDRSVESIAKLGKMMEMRVAPEYHLLRLREIEMTGDYQIKVQEEREAARAERERLREEKRAEAELQAEREQLEKELGHYTNALAKLAAEGQQEQADEVRERLSAIQDAIEQNDYRIANIRAGYVYVISNIGAFGEKVVKIGMTRRLEPRDRILELGDASVPFPFDTHLLHFSKDAVALESELHKMFADRRLNRVNLRREFFFVTPQEIRIALAAKLGNILEFNETPEASQYYQSRPTWPEPKRVETSSSVSRR</sequence>
<keyword evidence="1" id="KW-0175">Coiled coil</keyword>
<feature type="domain" description="Bacteriophage T5 Orf172 DNA-binding" evidence="3">
    <location>
        <begin position="355"/>
        <end position="438"/>
    </location>
</feature>
<accession>A0A1I5HPK9</accession>
<dbReference type="STRING" id="112413.SAMN05421854_1022"/>
<feature type="compositionally biased region" description="Pro residues" evidence="2">
    <location>
        <begin position="27"/>
        <end position="37"/>
    </location>
</feature>
<evidence type="ECO:0000256" key="2">
    <source>
        <dbReference type="SAM" id="MobiDB-lite"/>
    </source>
</evidence>
<proteinExistence type="predicted"/>
<protein>
    <submittedName>
        <fullName evidence="4">T5orf172 domain-containing protein</fullName>
    </submittedName>
</protein>
<dbReference type="Pfam" id="PF13250">
    <property type="entry name" value="SNIPE"/>
    <property type="match status" value="1"/>
</dbReference>
<dbReference type="SMART" id="SM00974">
    <property type="entry name" value="T5orf172"/>
    <property type="match status" value="1"/>
</dbReference>
<dbReference type="EMBL" id="FOWC01000002">
    <property type="protein sequence ID" value="SFO50258.1"/>
    <property type="molecule type" value="Genomic_DNA"/>
</dbReference>
<organism evidence="4 5">
    <name type="scientific">Amycolatopsis rubida</name>
    <dbReference type="NCBI Taxonomy" id="112413"/>
    <lineage>
        <taxon>Bacteria</taxon>
        <taxon>Bacillati</taxon>
        <taxon>Actinomycetota</taxon>
        <taxon>Actinomycetes</taxon>
        <taxon>Pseudonocardiales</taxon>
        <taxon>Pseudonocardiaceae</taxon>
        <taxon>Amycolatopsis</taxon>
    </lineage>
</organism>
<feature type="compositionally biased region" description="Low complexity" evidence="2">
    <location>
        <begin position="71"/>
        <end position="87"/>
    </location>
</feature>
<gene>
    <name evidence="4" type="ORF">SAMN05421854_1022</name>
</gene>
<dbReference type="InterPro" id="IPR018306">
    <property type="entry name" value="Phage_T5_Orf172_DNA-bd"/>
</dbReference>
<dbReference type="Proteomes" id="UP000199137">
    <property type="component" value="Unassembled WGS sequence"/>
</dbReference>
<dbReference type="AlphaFoldDB" id="A0A1I5HPK9"/>
<name>A0A1I5HPK9_9PSEU</name>
<evidence type="ECO:0000259" key="3">
    <source>
        <dbReference type="SMART" id="SM00974"/>
    </source>
</evidence>